<sequence length="341" mass="36785">MTAFGVHASHEQVHPSALLAMAQRAEEVGFTAAMCSDHFSPWSERQGHSAFAWAWLGAALQSTGLPFGVVNAPGQRYHPAIIAQACATLEEMFPGRFWVALGTGEASNEHITGGGWPRKDVRNARLLECVQIMRALFAGEEVSHDGLVTVDRARLWTKPSAPPPLIGAAVTPQTAAWVAGWADGLATTDQPGHAERDVIAAYRDAGGEGRTVVQVHLSYARTDEEALALAHDQWRTNIFAPPVCWDLHTAAEFDTVGEQVTPEAVARSVFVSSDPAQHVAHLQELVDLGFDEVYLHHVGQEQQEWLEVFGAEVLPQLDVTPRVPSGERAPEPAQQPAGVGA</sequence>
<dbReference type="Gene3D" id="3.20.20.30">
    <property type="entry name" value="Luciferase-like domain"/>
    <property type="match status" value="1"/>
</dbReference>
<name>A0A6J4QCT4_9ACTN</name>
<dbReference type="Pfam" id="PF00296">
    <property type="entry name" value="Bac_luciferase"/>
    <property type="match status" value="1"/>
</dbReference>
<dbReference type="PANTHER" id="PTHR43244:SF1">
    <property type="entry name" value="5,10-METHYLENETETRAHYDROMETHANOPTERIN REDUCTASE"/>
    <property type="match status" value="1"/>
</dbReference>
<evidence type="ECO:0000256" key="1">
    <source>
        <dbReference type="ARBA" id="ARBA00023002"/>
    </source>
</evidence>
<proteinExistence type="predicted"/>
<dbReference type="InterPro" id="IPR036661">
    <property type="entry name" value="Luciferase-like_sf"/>
</dbReference>
<dbReference type="GO" id="GO:0016705">
    <property type="term" value="F:oxidoreductase activity, acting on paired donors, with incorporation or reduction of molecular oxygen"/>
    <property type="evidence" value="ECO:0007669"/>
    <property type="project" value="InterPro"/>
</dbReference>
<protein>
    <submittedName>
        <fullName evidence="4">Similar to F420-dependent glucose-6-phosphate dehydrogenase, Mext_1273 family</fullName>
    </submittedName>
</protein>
<dbReference type="AlphaFoldDB" id="A0A6J4QCT4"/>
<evidence type="ECO:0000256" key="2">
    <source>
        <dbReference type="SAM" id="MobiDB-lite"/>
    </source>
</evidence>
<dbReference type="NCBIfam" id="TIGR03557">
    <property type="entry name" value="F420_G6P_family"/>
    <property type="match status" value="1"/>
</dbReference>
<evidence type="ECO:0000259" key="3">
    <source>
        <dbReference type="Pfam" id="PF00296"/>
    </source>
</evidence>
<accession>A0A6J4QCT4</accession>
<gene>
    <name evidence="4" type="ORF">AVDCRST_MAG35-3164</name>
</gene>
<dbReference type="InterPro" id="IPR011251">
    <property type="entry name" value="Luciferase-like_dom"/>
</dbReference>
<feature type="region of interest" description="Disordered" evidence="2">
    <location>
        <begin position="320"/>
        <end position="341"/>
    </location>
</feature>
<feature type="domain" description="Luciferase-like" evidence="3">
    <location>
        <begin position="6"/>
        <end position="292"/>
    </location>
</feature>
<dbReference type="EMBL" id="CADCUY010000600">
    <property type="protein sequence ID" value="CAA9439401.1"/>
    <property type="molecule type" value="Genomic_DNA"/>
</dbReference>
<dbReference type="InterPro" id="IPR023907">
    <property type="entry name" value="Non-F420_Flavin_OxRdtase"/>
</dbReference>
<organism evidence="4">
    <name type="scientific">uncultured Quadrisphaera sp</name>
    <dbReference type="NCBI Taxonomy" id="904978"/>
    <lineage>
        <taxon>Bacteria</taxon>
        <taxon>Bacillati</taxon>
        <taxon>Actinomycetota</taxon>
        <taxon>Actinomycetes</taxon>
        <taxon>Kineosporiales</taxon>
        <taxon>Kineosporiaceae</taxon>
        <taxon>Quadrisphaera</taxon>
        <taxon>environmental samples</taxon>
    </lineage>
</organism>
<dbReference type="SUPFAM" id="SSF51679">
    <property type="entry name" value="Bacterial luciferase-like"/>
    <property type="match status" value="1"/>
</dbReference>
<dbReference type="InterPro" id="IPR019945">
    <property type="entry name" value="F420_G6P_DH-rel"/>
</dbReference>
<reference evidence="4" key="1">
    <citation type="submission" date="2020-02" db="EMBL/GenBank/DDBJ databases">
        <authorList>
            <person name="Meier V. D."/>
        </authorList>
    </citation>
    <scope>NUCLEOTIDE SEQUENCE</scope>
    <source>
        <strain evidence="4">AVDCRST_MAG35</strain>
    </source>
</reference>
<dbReference type="PANTHER" id="PTHR43244">
    <property type="match status" value="1"/>
</dbReference>
<evidence type="ECO:0000313" key="4">
    <source>
        <dbReference type="EMBL" id="CAA9439401.1"/>
    </source>
</evidence>
<keyword evidence="1" id="KW-0560">Oxidoreductase</keyword>
<dbReference type="NCBIfam" id="TIGR03885">
    <property type="entry name" value="flavin_revert"/>
    <property type="match status" value="1"/>
</dbReference>
<dbReference type="InterPro" id="IPR050564">
    <property type="entry name" value="F420-G6PD/mer"/>
</dbReference>